<dbReference type="PRINTS" id="PR00723">
    <property type="entry name" value="SUBTILISIN"/>
</dbReference>
<dbReference type="Proteomes" id="UP000618460">
    <property type="component" value="Unassembled WGS sequence"/>
</dbReference>
<evidence type="ECO:0000256" key="7">
    <source>
        <dbReference type="ARBA" id="ARBA00022825"/>
    </source>
</evidence>
<dbReference type="CDD" id="cd02133">
    <property type="entry name" value="PA_C5a_like"/>
    <property type="match status" value="1"/>
</dbReference>
<evidence type="ECO:0000256" key="10">
    <source>
        <dbReference type="RuleBase" id="RU003355"/>
    </source>
</evidence>
<dbReference type="RefSeq" id="WP_117154885.1">
    <property type="nucleotide sequence ID" value="NZ_BMLG01000008.1"/>
</dbReference>
<accession>A0A917WVN5</accession>
<dbReference type="InterPro" id="IPR046450">
    <property type="entry name" value="PA_dom_sf"/>
</dbReference>
<dbReference type="CDD" id="cd07474">
    <property type="entry name" value="Peptidases_S8_subtilisin_Vpr-like"/>
    <property type="match status" value="1"/>
</dbReference>
<dbReference type="PANTHER" id="PTHR43806">
    <property type="entry name" value="PEPTIDASE S8"/>
    <property type="match status" value="1"/>
</dbReference>
<dbReference type="GO" id="GO:0004252">
    <property type="term" value="F:serine-type endopeptidase activity"/>
    <property type="evidence" value="ECO:0007669"/>
    <property type="project" value="UniProtKB-UniRule"/>
</dbReference>
<dbReference type="InterPro" id="IPR034213">
    <property type="entry name" value="S8_Vpr-like"/>
</dbReference>
<dbReference type="PROSITE" id="PS00138">
    <property type="entry name" value="SUBTILASE_SER"/>
    <property type="match status" value="1"/>
</dbReference>
<comment type="similarity">
    <text evidence="1 9 10">Belongs to the peptidase S8 family.</text>
</comment>
<dbReference type="PROSITE" id="PS00136">
    <property type="entry name" value="SUBTILASE_ASP"/>
    <property type="match status" value="1"/>
</dbReference>
<dbReference type="Pfam" id="PF02225">
    <property type="entry name" value="PA"/>
    <property type="match status" value="1"/>
</dbReference>
<feature type="active site" description="Charge relay system" evidence="8 9">
    <location>
        <position position="130"/>
    </location>
</feature>
<feature type="active site" description="Charge relay system" evidence="8 9">
    <location>
        <position position="170"/>
    </location>
</feature>
<feature type="domain" description="PA" evidence="12">
    <location>
        <begin position="332"/>
        <end position="395"/>
    </location>
</feature>
<dbReference type="InterPro" id="IPR022398">
    <property type="entry name" value="Peptidase_S8_His-AS"/>
</dbReference>
<dbReference type="Gene3D" id="3.40.50.200">
    <property type="entry name" value="Peptidase S8/S53 domain"/>
    <property type="match status" value="1"/>
</dbReference>
<keyword evidence="7 9" id="KW-0720">Serine protease</keyword>
<evidence type="ECO:0000256" key="3">
    <source>
        <dbReference type="ARBA" id="ARBA00022525"/>
    </source>
</evidence>
<reference evidence="13" key="1">
    <citation type="journal article" date="2014" name="Int. J. Syst. Evol. Microbiol.">
        <title>Complete genome sequence of Corynebacterium casei LMG S-19264T (=DSM 44701T), isolated from a smear-ripened cheese.</title>
        <authorList>
            <consortium name="US DOE Joint Genome Institute (JGI-PGF)"/>
            <person name="Walter F."/>
            <person name="Albersmeier A."/>
            <person name="Kalinowski J."/>
            <person name="Ruckert C."/>
        </authorList>
    </citation>
    <scope>NUCLEOTIDE SEQUENCE</scope>
    <source>
        <strain evidence="13">CGMCC 1.6333</strain>
    </source>
</reference>
<reference evidence="13" key="2">
    <citation type="submission" date="2020-09" db="EMBL/GenBank/DDBJ databases">
        <authorList>
            <person name="Sun Q."/>
            <person name="Zhou Y."/>
        </authorList>
    </citation>
    <scope>NUCLEOTIDE SEQUENCE</scope>
    <source>
        <strain evidence="13">CGMCC 1.6333</strain>
    </source>
</reference>
<evidence type="ECO:0000259" key="12">
    <source>
        <dbReference type="Pfam" id="PF02225"/>
    </source>
</evidence>
<keyword evidence="3" id="KW-0964">Secreted</keyword>
<dbReference type="InterPro" id="IPR050131">
    <property type="entry name" value="Peptidase_S8_subtilisin-like"/>
</dbReference>
<protein>
    <submittedName>
        <fullName evidence="13">Minor extracellular protease vpr</fullName>
    </submittedName>
</protein>
<dbReference type="InterPro" id="IPR003137">
    <property type="entry name" value="PA_domain"/>
</dbReference>
<dbReference type="OrthoDB" id="9798386at2"/>
<evidence type="ECO:0000256" key="6">
    <source>
        <dbReference type="ARBA" id="ARBA00022801"/>
    </source>
</evidence>
<keyword evidence="6 9" id="KW-0378">Hydrolase</keyword>
<keyword evidence="5" id="KW-0732">Signal</keyword>
<dbReference type="SUPFAM" id="SSF52743">
    <property type="entry name" value="Subtilisin-like"/>
    <property type="match status" value="1"/>
</dbReference>
<evidence type="ECO:0000256" key="5">
    <source>
        <dbReference type="ARBA" id="ARBA00022729"/>
    </source>
</evidence>
<name>A0A917WVN5_9BACI</name>
<keyword evidence="4 9" id="KW-0645">Protease</keyword>
<evidence type="ECO:0000256" key="1">
    <source>
        <dbReference type="ARBA" id="ARBA00011073"/>
    </source>
</evidence>
<evidence type="ECO:0000256" key="4">
    <source>
        <dbReference type="ARBA" id="ARBA00022670"/>
    </source>
</evidence>
<dbReference type="SUPFAM" id="SSF52025">
    <property type="entry name" value="PA domain"/>
    <property type="match status" value="1"/>
</dbReference>
<dbReference type="Gene3D" id="3.50.30.30">
    <property type="match status" value="1"/>
</dbReference>
<evidence type="ECO:0000256" key="8">
    <source>
        <dbReference type="PIRSR" id="PIRSR615500-1"/>
    </source>
</evidence>
<dbReference type="GO" id="GO:0006508">
    <property type="term" value="P:proteolysis"/>
    <property type="evidence" value="ECO:0007669"/>
    <property type="project" value="UniProtKB-KW"/>
</dbReference>
<evidence type="ECO:0000259" key="11">
    <source>
        <dbReference type="Pfam" id="PF00082"/>
    </source>
</evidence>
<dbReference type="InterPro" id="IPR015500">
    <property type="entry name" value="Peptidase_S8_subtilisin-rel"/>
</dbReference>
<feature type="domain" description="Peptidase S8/S53" evidence="11">
    <location>
        <begin position="121"/>
        <end position="495"/>
    </location>
</feature>
<evidence type="ECO:0000256" key="2">
    <source>
        <dbReference type="ARBA" id="ARBA00022512"/>
    </source>
</evidence>
<keyword evidence="14" id="KW-1185">Reference proteome</keyword>
<dbReference type="EMBL" id="BMLG01000008">
    <property type="protein sequence ID" value="GGM32638.1"/>
    <property type="molecule type" value="Genomic_DNA"/>
</dbReference>
<feature type="active site" description="Charge relay system" evidence="8 9">
    <location>
        <position position="458"/>
    </location>
</feature>
<dbReference type="PROSITE" id="PS00137">
    <property type="entry name" value="SUBTILASE_HIS"/>
    <property type="match status" value="1"/>
</dbReference>
<comment type="caution">
    <text evidence="13">The sequence shown here is derived from an EMBL/GenBank/DDBJ whole genome shotgun (WGS) entry which is preliminary data.</text>
</comment>
<dbReference type="InterPro" id="IPR036852">
    <property type="entry name" value="Peptidase_S8/S53_dom_sf"/>
</dbReference>
<dbReference type="AlphaFoldDB" id="A0A917WVN5"/>
<dbReference type="PANTHER" id="PTHR43806:SF65">
    <property type="entry name" value="SERINE PROTEASE APRX"/>
    <property type="match status" value="1"/>
</dbReference>
<dbReference type="InterPro" id="IPR023827">
    <property type="entry name" value="Peptidase_S8_Asp-AS"/>
</dbReference>
<evidence type="ECO:0000313" key="13">
    <source>
        <dbReference type="EMBL" id="GGM32638.1"/>
    </source>
</evidence>
<dbReference type="InterPro" id="IPR023828">
    <property type="entry name" value="Peptidase_S8_Ser-AS"/>
</dbReference>
<evidence type="ECO:0000313" key="14">
    <source>
        <dbReference type="Proteomes" id="UP000618460"/>
    </source>
</evidence>
<evidence type="ECO:0000256" key="9">
    <source>
        <dbReference type="PROSITE-ProRule" id="PRU01240"/>
    </source>
</evidence>
<dbReference type="Pfam" id="PF00082">
    <property type="entry name" value="Peptidase_S8"/>
    <property type="match status" value="1"/>
</dbReference>
<sequence>MRTFLLIITIMLILPLIPVDAADRLDDHSIIIEVDGDPHQQKEYLKTYQPNIEVLEVFDTLFQGLALRGKQHQLKRLGEFDFVKNTYPVHTYQTNKETPINQSVPFLLKDGGKTDTQSFTGKGVKVGVIDTGIDYTHPDLEKNYQGGFDLVDYDDDPMETTIEQGPPTIHGTHVAGIIAANGKMKGIAPDADLYAYRALGPGGAGTSVQVMAALERAVKDGMDIINMSLGNTINGPDWPTSVAVNRAVEHGVSMVIANGNSGPANWTVGSPATATKAIGVGASTPIITTPIIVDHFEEKEIALTPLIGTNEWDLNRKFQLVDGGIGDKPIPNARGKIVLMKRGKISFTEKVQQAEAQGARAVLIYNNEEGPFQGGLEATTTIPAATISQENGEWLFNQTKKQKYWLETTYVTSQDLMADFSSRGPVTANWNIKPEIVAPGAGITSTIPGGYQTLQGTSMAAPHIAGALAVLKEAHPDWSPEQLKGALLTQALPLEHGDKRYEPIDQGMGRVQLDKAINTDTIITNPLLAFGKIDTNKEIQKVQFEIENVSEKKQTFSIDLPDQTKGLRWYTPRTIAVKPGETKAISVGLGVTSRQLAEGLHQGWLLLKGSNQTFSLPYLFVNQTADFPKAAGFELALDQYNKDNYRYSLYVTEPAKEIKVDLYDPDTMVFVQTILNLEEHSVGVVEGDLPVKNLPNQGQYIANIIVVATNGNTFHQQASILIE</sequence>
<dbReference type="InterPro" id="IPR000209">
    <property type="entry name" value="Peptidase_S8/S53_dom"/>
</dbReference>
<proteinExistence type="inferred from homology"/>
<keyword evidence="2" id="KW-0134">Cell wall</keyword>
<gene>
    <name evidence="13" type="primary">vpr</name>
    <name evidence="13" type="ORF">GCM10011351_18350</name>
</gene>
<dbReference type="PROSITE" id="PS51892">
    <property type="entry name" value="SUBTILASE"/>
    <property type="match status" value="1"/>
</dbReference>
<organism evidence="13 14">
    <name type="scientific">Paraliobacillus quinghaiensis</name>
    <dbReference type="NCBI Taxonomy" id="470815"/>
    <lineage>
        <taxon>Bacteria</taxon>
        <taxon>Bacillati</taxon>
        <taxon>Bacillota</taxon>
        <taxon>Bacilli</taxon>
        <taxon>Bacillales</taxon>
        <taxon>Bacillaceae</taxon>
        <taxon>Paraliobacillus</taxon>
    </lineage>
</organism>